<dbReference type="SMART" id="SM01007">
    <property type="entry name" value="Aldolase_II"/>
    <property type="match status" value="1"/>
</dbReference>
<keyword evidence="1" id="KW-0479">Metal-binding</keyword>
<evidence type="ECO:0000313" key="4">
    <source>
        <dbReference type="EMBL" id="GAA1379682.1"/>
    </source>
</evidence>
<dbReference type="PANTHER" id="PTHR22789:SF0">
    <property type="entry name" value="3-OXO-TETRONATE 4-PHOSPHATE DECARBOXYLASE-RELATED"/>
    <property type="match status" value="1"/>
</dbReference>
<dbReference type="InterPro" id="IPR001303">
    <property type="entry name" value="Aldolase_II/adducin_N"/>
</dbReference>
<comment type="caution">
    <text evidence="4">The sequence shown here is derived from an EMBL/GenBank/DDBJ whole genome shotgun (WGS) entry which is preliminary data.</text>
</comment>
<protein>
    <submittedName>
        <fullName evidence="4">Class II aldolase/adducin family protein</fullName>
    </submittedName>
</protein>
<dbReference type="Proteomes" id="UP001501414">
    <property type="component" value="Unassembled WGS sequence"/>
</dbReference>
<sequence length="219" mass="22968">MHPDAARETLCTWSRRMVRDGLVVGTSGNLSLRCGELIAVTPSGVDYETMTADDVVLVTPDGAVADGVRAPTSELALHLAAQARPGTSAVVHTHSPAAVALSLLRDDVPPVHYQIAMFGGSVRVAGYAPFGSDELVANAVAALGDRSAVVLGNHGTLVLGEHLGAAYDGARQLEWLCDVWLRARAVGEPRLLTEAQISVAGQRFAAQKRTVRDSTPGAR</sequence>
<name>A0ABN1XHJ9_9PSEU</name>
<proteinExistence type="predicted"/>
<dbReference type="EMBL" id="BAAAJK010000001">
    <property type="protein sequence ID" value="GAA1379682.1"/>
    <property type="molecule type" value="Genomic_DNA"/>
</dbReference>
<dbReference type="RefSeq" id="WP_344017669.1">
    <property type="nucleotide sequence ID" value="NZ_BAAAJK010000001.1"/>
</dbReference>
<evidence type="ECO:0000256" key="1">
    <source>
        <dbReference type="ARBA" id="ARBA00022723"/>
    </source>
</evidence>
<gene>
    <name evidence="4" type="ORF">GCM10009613_02700</name>
</gene>
<keyword evidence="5" id="KW-1185">Reference proteome</keyword>
<evidence type="ECO:0000313" key="5">
    <source>
        <dbReference type="Proteomes" id="UP001501414"/>
    </source>
</evidence>
<dbReference type="SUPFAM" id="SSF53639">
    <property type="entry name" value="AraD/HMP-PK domain-like"/>
    <property type="match status" value="1"/>
</dbReference>
<evidence type="ECO:0000259" key="3">
    <source>
        <dbReference type="SMART" id="SM01007"/>
    </source>
</evidence>
<dbReference type="InterPro" id="IPR050197">
    <property type="entry name" value="Aldolase_class_II_sugar_metab"/>
</dbReference>
<dbReference type="Pfam" id="PF00596">
    <property type="entry name" value="Aldolase_II"/>
    <property type="match status" value="1"/>
</dbReference>
<accession>A0ABN1XHJ9</accession>
<reference evidence="4 5" key="1">
    <citation type="journal article" date="2019" name="Int. J. Syst. Evol. Microbiol.">
        <title>The Global Catalogue of Microorganisms (GCM) 10K type strain sequencing project: providing services to taxonomists for standard genome sequencing and annotation.</title>
        <authorList>
            <consortium name="The Broad Institute Genomics Platform"/>
            <consortium name="The Broad Institute Genome Sequencing Center for Infectious Disease"/>
            <person name="Wu L."/>
            <person name="Ma J."/>
        </authorList>
    </citation>
    <scope>NUCLEOTIDE SEQUENCE [LARGE SCALE GENOMIC DNA]</scope>
    <source>
        <strain evidence="4 5">JCM 11896</strain>
    </source>
</reference>
<keyword evidence="2" id="KW-0456">Lyase</keyword>
<dbReference type="InterPro" id="IPR036409">
    <property type="entry name" value="Aldolase_II/adducin_N_sf"/>
</dbReference>
<dbReference type="PANTHER" id="PTHR22789">
    <property type="entry name" value="FUCULOSE PHOSPHATE ALDOLASE"/>
    <property type="match status" value="1"/>
</dbReference>
<feature type="domain" description="Class II aldolase/adducin N-terminal" evidence="3">
    <location>
        <begin position="8"/>
        <end position="181"/>
    </location>
</feature>
<dbReference type="Gene3D" id="3.40.225.10">
    <property type="entry name" value="Class II aldolase/adducin N-terminal domain"/>
    <property type="match status" value="1"/>
</dbReference>
<organism evidence="4 5">
    <name type="scientific">Pseudonocardia kongjuensis</name>
    <dbReference type="NCBI Taxonomy" id="102227"/>
    <lineage>
        <taxon>Bacteria</taxon>
        <taxon>Bacillati</taxon>
        <taxon>Actinomycetota</taxon>
        <taxon>Actinomycetes</taxon>
        <taxon>Pseudonocardiales</taxon>
        <taxon>Pseudonocardiaceae</taxon>
        <taxon>Pseudonocardia</taxon>
    </lineage>
</organism>
<evidence type="ECO:0000256" key="2">
    <source>
        <dbReference type="ARBA" id="ARBA00023239"/>
    </source>
</evidence>